<name>A0A8T1V5V2_9STRA</name>
<dbReference type="OrthoDB" id="125168at2759"/>
<reference evidence="2" key="1">
    <citation type="submission" date="2021-02" db="EMBL/GenBank/DDBJ databases">
        <authorList>
            <person name="Palmer J.M."/>
        </authorList>
    </citation>
    <scope>NUCLEOTIDE SEQUENCE</scope>
    <source>
        <strain evidence="2">SCRP734</strain>
    </source>
</reference>
<evidence type="ECO:0000256" key="1">
    <source>
        <dbReference type="SAM" id="MobiDB-lite"/>
    </source>
</evidence>
<feature type="compositionally biased region" description="Polar residues" evidence="1">
    <location>
        <begin position="10"/>
        <end position="19"/>
    </location>
</feature>
<organism evidence="2 3">
    <name type="scientific">Phytophthora pseudosyringae</name>
    <dbReference type="NCBI Taxonomy" id="221518"/>
    <lineage>
        <taxon>Eukaryota</taxon>
        <taxon>Sar</taxon>
        <taxon>Stramenopiles</taxon>
        <taxon>Oomycota</taxon>
        <taxon>Peronosporomycetes</taxon>
        <taxon>Peronosporales</taxon>
        <taxon>Peronosporaceae</taxon>
        <taxon>Phytophthora</taxon>
    </lineage>
</organism>
<dbReference type="EMBL" id="JAGDFM010000709">
    <property type="protein sequence ID" value="KAG7376401.1"/>
    <property type="molecule type" value="Genomic_DNA"/>
</dbReference>
<evidence type="ECO:0000313" key="3">
    <source>
        <dbReference type="Proteomes" id="UP000694044"/>
    </source>
</evidence>
<proteinExistence type="predicted"/>
<dbReference type="Proteomes" id="UP000694044">
    <property type="component" value="Unassembled WGS sequence"/>
</dbReference>
<evidence type="ECO:0000313" key="2">
    <source>
        <dbReference type="EMBL" id="KAG7376401.1"/>
    </source>
</evidence>
<dbReference type="AlphaFoldDB" id="A0A8T1V5V2"/>
<gene>
    <name evidence="2" type="ORF">PHYPSEUDO_013592</name>
</gene>
<feature type="region of interest" description="Disordered" evidence="1">
    <location>
        <begin position="1"/>
        <end position="23"/>
    </location>
</feature>
<protein>
    <submittedName>
        <fullName evidence="2">Uncharacterized protein</fullName>
    </submittedName>
</protein>
<comment type="caution">
    <text evidence="2">The sequence shown here is derived from an EMBL/GenBank/DDBJ whole genome shotgun (WGS) entry which is preliminary data.</text>
</comment>
<accession>A0A8T1V5V2</accession>
<sequence>MEPWMKPRSWSPSRTNTQQKSRRVSSKVFWEKVQAKFAALAKVKTTRQHLVQWQAMLQPKMALFELKYFKSRQGFRYDWACDVDAASLLVNHSKGWTVLKPLIGLQQGFTVEEKVAVCTEQPRTQPLTGSGRLFLRSDDEELGQCIDKSGVIAAIPITAAEINSIVLRRPRIEESGGDGAQARPGDYNTA</sequence>
<keyword evidence="3" id="KW-1185">Reference proteome</keyword>